<keyword evidence="2 5" id="KW-0238">DNA-binding</keyword>
<gene>
    <name evidence="5" type="ORF">TSACC_3527</name>
</gene>
<dbReference type="PROSITE" id="PS01124">
    <property type="entry name" value="HTH_ARAC_FAMILY_2"/>
    <property type="match status" value="1"/>
</dbReference>
<dbReference type="SUPFAM" id="SSF51215">
    <property type="entry name" value="Regulatory protein AraC"/>
    <property type="match status" value="1"/>
</dbReference>
<name>A0A146GDQ1_TERSA</name>
<dbReference type="PANTHER" id="PTHR11019">
    <property type="entry name" value="HTH-TYPE TRANSCRIPTIONAL REGULATOR NIMR"/>
    <property type="match status" value="1"/>
</dbReference>
<dbReference type="OrthoDB" id="9813413at2"/>
<dbReference type="InterPro" id="IPR003313">
    <property type="entry name" value="AraC-bd"/>
</dbReference>
<dbReference type="GO" id="GO:0003700">
    <property type="term" value="F:DNA-binding transcription factor activity"/>
    <property type="evidence" value="ECO:0007669"/>
    <property type="project" value="InterPro"/>
</dbReference>
<dbReference type="Pfam" id="PF12833">
    <property type="entry name" value="HTH_18"/>
    <property type="match status" value="1"/>
</dbReference>
<dbReference type="RefSeq" id="WP_075081266.1">
    <property type="nucleotide sequence ID" value="NZ_BDCO01000003.1"/>
</dbReference>
<dbReference type="Proteomes" id="UP000076023">
    <property type="component" value="Unassembled WGS sequence"/>
</dbReference>
<feature type="domain" description="HTH araC/xylS-type" evidence="4">
    <location>
        <begin position="173"/>
        <end position="270"/>
    </location>
</feature>
<keyword evidence="3" id="KW-0804">Transcription</keyword>
<accession>A0A146GDQ1</accession>
<dbReference type="InterPro" id="IPR018060">
    <property type="entry name" value="HTH_AraC"/>
</dbReference>
<evidence type="ECO:0000313" key="5">
    <source>
        <dbReference type="EMBL" id="GAT35461.1"/>
    </source>
</evidence>
<sequence length="273" mass="30869">MGRIHLDLREIHSIGKRTREWIVGPMQCRALERHDIALAGISEAAKDFCFVRHCPEMRQVLVSLEGAGRVWTADGWKECLPGKAYITSAGRPHAYRSEGRWKVCWVIQPGAGTSDRHNPLLLDVDPRPLVAVLEGLKLEMSSRREPEALRHWVELLQGYTLRVGRHGSPSLLWPLWEEVRSRVGEPWTLTMLARRAGLEPEQLRRICHRETGRSPMRQVTMLRMQEAVSLLGSGFTVEAAAHAVGYENGFAFSTAFRRVMGIPPSEAAARVRR</sequence>
<dbReference type="Pfam" id="PF02311">
    <property type="entry name" value="AraC_binding"/>
    <property type="match status" value="1"/>
</dbReference>
<evidence type="ECO:0000256" key="3">
    <source>
        <dbReference type="ARBA" id="ARBA00023163"/>
    </source>
</evidence>
<dbReference type="InterPro" id="IPR037923">
    <property type="entry name" value="HTH-like"/>
</dbReference>
<evidence type="ECO:0000256" key="2">
    <source>
        <dbReference type="ARBA" id="ARBA00023125"/>
    </source>
</evidence>
<dbReference type="Gene3D" id="1.10.10.60">
    <property type="entry name" value="Homeodomain-like"/>
    <property type="match status" value="1"/>
</dbReference>
<dbReference type="SUPFAM" id="SSF46689">
    <property type="entry name" value="Homeodomain-like"/>
    <property type="match status" value="1"/>
</dbReference>
<dbReference type="STRING" id="690879.TSACC_3527"/>
<reference evidence="6" key="1">
    <citation type="journal article" date="2017" name="Genome Announc.">
        <title>Draft Genome Sequence of Terrimicrobium sacchariphilum NM-5T, a Facultative Anaerobic Soil Bacterium of the Class Spartobacteria.</title>
        <authorList>
            <person name="Qiu Y.L."/>
            <person name="Tourlousse D.M."/>
            <person name="Matsuura N."/>
            <person name="Ohashi A."/>
            <person name="Sekiguchi Y."/>
        </authorList>
    </citation>
    <scope>NUCLEOTIDE SEQUENCE [LARGE SCALE GENOMIC DNA]</scope>
    <source>
        <strain evidence="6">NM-5</strain>
    </source>
</reference>
<keyword evidence="6" id="KW-1185">Reference proteome</keyword>
<comment type="caution">
    <text evidence="5">The sequence shown here is derived from an EMBL/GenBank/DDBJ whole genome shotgun (WGS) entry which is preliminary data.</text>
</comment>
<protein>
    <submittedName>
        <fullName evidence="5">AraC-type DNA-binding protein</fullName>
    </submittedName>
</protein>
<dbReference type="InterPro" id="IPR009057">
    <property type="entry name" value="Homeodomain-like_sf"/>
</dbReference>
<proteinExistence type="predicted"/>
<dbReference type="AlphaFoldDB" id="A0A146GDQ1"/>
<evidence type="ECO:0000256" key="1">
    <source>
        <dbReference type="ARBA" id="ARBA00023015"/>
    </source>
</evidence>
<dbReference type="InterPro" id="IPR018062">
    <property type="entry name" value="HTH_AraC-typ_CS"/>
</dbReference>
<dbReference type="SMART" id="SM00342">
    <property type="entry name" value="HTH_ARAC"/>
    <property type="match status" value="1"/>
</dbReference>
<dbReference type="PANTHER" id="PTHR11019:SF199">
    <property type="entry name" value="HTH-TYPE TRANSCRIPTIONAL REGULATOR NIMR"/>
    <property type="match status" value="1"/>
</dbReference>
<keyword evidence="1" id="KW-0805">Transcription regulation</keyword>
<organism evidence="5 6">
    <name type="scientific">Terrimicrobium sacchariphilum</name>
    <dbReference type="NCBI Taxonomy" id="690879"/>
    <lineage>
        <taxon>Bacteria</taxon>
        <taxon>Pseudomonadati</taxon>
        <taxon>Verrucomicrobiota</taxon>
        <taxon>Terrimicrobiia</taxon>
        <taxon>Terrimicrobiales</taxon>
        <taxon>Terrimicrobiaceae</taxon>
        <taxon>Terrimicrobium</taxon>
    </lineage>
</organism>
<dbReference type="InParanoid" id="A0A146GDQ1"/>
<dbReference type="PROSITE" id="PS00041">
    <property type="entry name" value="HTH_ARAC_FAMILY_1"/>
    <property type="match status" value="1"/>
</dbReference>
<dbReference type="GO" id="GO:0043565">
    <property type="term" value="F:sequence-specific DNA binding"/>
    <property type="evidence" value="ECO:0007669"/>
    <property type="project" value="InterPro"/>
</dbReference>
<dbReference type="EMBL" id="BDCO01000003">
    <property type="protein sequence ID" value="GAT35461.1"/>
    <property type="molecule type" value="Genomic_DNA"/>
</dbReference>
<evidence type="ECO:0000259" key="4">
    <source>
        <dbReference type="PROSITE" id="PS01124"/>
    </source>
</evidence>
<evidence type="ECO:0000313" key="6">
    <source>
        <dbReference type="Proteomes" id="UP000076023"/>
    </source>
</evidence>